<evidence type="ECO:0000313" key="2">
    <source>
        <dbReference type="EMBL" id="KPA36212.1"/>
    </source>
</evidence>
<feature type="compositionally biased region" description="Basic and acidic residues" evidence="1">
    <location>
        <begin position="167"/>
        <end position="182"/>
    </location>
</feature>
<sequence length="182" mass="19785">NHKDNDDGVISCSTGSPHFTPKSVDLTADAAQDKEEVPPVSEAPPAPVEEEEPLPVRVRPAYDSAGESSDSPVEDWEALYSSDDMARKPRLTQANPAAAQDEYDSEEEKMPEPWNAICIVGIRVYSKDEYLELRTVMEGGELLEGGMGSKGNTELDDAQSNAGGVRIPDERASESHPKNFPQ</sequence>
<proteinExistence type="predicted"/>
<evidence type="ECO:0000256" key="1">
    <source>
        <dbReference type="SAM" id="MobiDB-lite"/>
    </source>
</evidence>
<evidence type="ECO:0000313" key="3">
    <source>
        <dbReference type="Proteomes" id="UP000037904"/>
    </source>
</evidence>
<feature type="region of interest" description="Disordered" evidence="1">
    <location>
        <begin position="143"/>
        <end position="182"/>
    </location>
</feature>
<organism evidence="2 3">
    <name type="scientific">Fusarium langsethiae</name>
    <dbReference type="NCBI Taxonomy" id="179993"/>
    <lineage>
        <taxon>Eukaryota</taxon>
        <taxon>Fungi</taxon>
        <taxon>Dikarya</taxon>
        <taxon>Ascomycota</taxon>
        <taxon>Pezizomycotina</taxon>
        <taxon>Sordariomycetes</taxon>
        <taxon>Hypocreomycetidae</taxon>
        <taxon>Hypocreales</taxon>
        <taxon>Nectriaceae</taxon>
        <taxon>Fusarium</taxon>
    </lineage>
</organism>
<feature type="non-terminal residue" evidence="2">
    <location>
        <position position="1"/>
    </location>
</feature>
<dbReference type="AlphaFoldDB" id="A0A0M9ENA0"/>
<protein>
    <submittedName>
        <fullName evidence="2">Calpain</fullName>
    </submittedName>
</protein>
<dbReference type="EMBL" id="JXCE01000716">
    <property type="protein sequence ID" value="KPA36212.1"/>
    <property type="molecule type" value="Genomic_DNA"/>
</dbReference>
<keyword evidence="3" id="KW-1185">Reference proteome</keyword>
<gene>
    <name evidence="2" type="ORF">FLAG1_11034</name>
</gene>
<dbReference type="Proteomes" id="UP000037904">
    <property type="component" value="Unassembled WGS sequence"/>
</dbReference>
<accession>A0A0M9ENA0</accession>
<name>A0A0M9ENA0_FUSLA</name>
<reference evidence="2 3" key="1">
    <citation type="submission" date="2015-04" db="EMBL/GenBank/DDBJ databases">
        <title>The draft genome sequence of Fusarium langsethiae, a T-2/HT-2 mycotoxin producer.</title>
        <authorList>
            <person name="Lysoe E."/>
            <person name="Divon H.H."/>
            <person name="Terzi V."/>
            <person name="Orru L."/>
            <person name="Lamontanara A."/>
            <person name="Kolseth A.-K."/>
            <person name="Frandsen R.J."/>
            <person name="Nielsen K."/>
            <person name="Thrane U."/>
        </authorList>
    </citation>
    <scope>NUCLEOTIDE SEQUENCE [LARGE SCALE GENOMIC DNA]</scope>
    <source>
        <strain evidence="2 3">Fl201059</strain>
    </source>
</reference>
<feature type="region of interest" description="Disordered" evidence="1">
    <location>
        <begin position="1"/>
        <end position="110"/>
    </location>
</feature>
<comment type="caution">
    <text evidence="2">The sequence shown here is derived from an EMBL/GenBank/DDBJ whole genome shotgun (WGS) entry which is preliminary data.</text>
</comment>